<name>A0ABS1BGU0_9SPHI</name>
<dbReference type="Pfam" id="PF01757">
    <property type="entry name" value="Acyl_transf_3"/>
    <property type="match status" value="1"/>
</dbReference>
<dbReference type="GO" id="GO:0016746">
    <property type="term" value="F:acyltransferase activity"/>
    <property type="evidence" value="ECO:0007669"/>
    <property type="project" value="UniProtKB-KW"/>
</dbReference>
<keyword evidence="1" id="KW-0472">Membrane</keyword>
<evidence type="ECO:0000259" key="2">
    <source>
        <dbReference type="Pfam" id="PF01757"/>
    </source>
</evidence>
<dbReference type="PANTHER" id="PTHR23028">
    <property type="entry name" value="ACETYLTRANSFERASE"/>
    <property type="match status" value="1"/>
</dbReference>
<dbReference type="RefSeq" id="WP_200584839.1">
    <property type="nucleotide sequence ID" value="NZ_JAEHFY010000004.1"/>
</dbReference>
<reference evidence="3 4" key="1">
    <citation type="submission" date="2020-12" db="EMBL/GenBank/DDBJ databases">
        <title>Bacterial novel species Pedobacter sp. SD-b isolated from soil.</title>
        <authorList>
            <person name="Jung H.-Y."/>
        </authorList>
    </citation>
    <scope>NUCLEOTIDE SEQUENCE [LARGE SCALE GENOMIC DNA]</scope>
    <source>
        <strain evidence="3 4">SD-b</strain>
    </source>
</reference>
<dbReference type="Proteomes" id="UP000660024">
    <property type="component" value="Unassembled WGS sequence"/>
</dbReference>
<dbReference type="InterPro" id="IPR002656">
    <property type="entry name" value="Acyl_transf_3_dom"/>
</dbReference>
<keyword evidence="1" id="KW-0812">Transmembrane</keyword>
<sequence>MNKFKLVSRYQILDVLRGVAIILVLFNHHLALGFLQKGGWIGVSLFFILSGYLISGLLFKEIINTGKLDLKLFYIRRGFKIYPNFYFFIFFTVLTLYILFLTTDHLAERLSLKSLLIECFFIQNYFHGFWYHTWSIAVEEHFYLLFPLFLLIFKIKNLTKVKWFYTISSFLILLVLIFRLYHYHTNHSFEIFVNVFSTHFRIDGLIFGIMIGYDEYYNKSKIKAFVLKYIYIFIPLILITIIPAFILNLENPFVFTYGFTLISLGFSILLFYCLEFKEIKFSSFLVRIISYIGTLSYAIYLWQGFILSFVMRFIEESLKIKSTSFPDFFIFASLSILAGWFFTQFLENYFLSIRQKHYPPKKIEIEAE</sequence>
<accession>A0ABS1BGU0</accession>
<feature type="transmembrane region" description="Helical" evidence="1">
    <location>
        <begin position="253"/>
        <end position="272"/>
    </location>
</feature>
<feature type="transmembrane region" description="Helical" evidence="1">
    <location>
        <begin position="193"/>
        <end position="213"/>
    </location>
</feature>
<feature type="transmembrane region" description="Helical" evidence="1">
    <location>
        <begin position="284"/>
        <end position="308"/>
    </location>
</feature>
<proteinExistence type="predicted"/>
<feature type="transmembrane region" description="Helical" evidence="1">
    <location>
        <begin position="225"/>
        <end position="247"/>
    </location>
</feature>
<feature type="transmembrane region" description="Helical" evidence="1">
    <location>
        <begin position="129"/>
        <end position="151"/>
    </location>
</feature>
<keyword evidence="3" id="KW-0808">Transferase</keyword>
<feature type="transmembrane region" description="Helical" evidence="1">
    <location>
        <begin position="12"/>
        <end position="34"/>
    </location>
</feature>
<evidence type="ECO:0000313" key="3">
    <source>
        <dbReference type="EMBL" id="MBK0382060.1"/>
    </source>
</evidence>
<evidence type="ECO:0000256" key="1">
    <source>
        <dbReference type="SAM" id="Phobius"/>
    </source>
</evidence>
<organism evidence="3 4">
    <name type="scientific">Pedobacter segetis</name>
    <dbReference type="NCBI Taxonomy" id="2793069"/>
    <lineage>
        <taxon>Bacteria</taxon>
        <taxon>Pseudomonadati</taxon>
        <taxon>Bacteroidota</taxon>
        <taxon>Sphingobacteriia</taxon>
        <taxon>Sphingobacteriales</taxon>
        <taxon>Sphingobacteriaceae</taxon>
        <taxon>Pedobacter</taxon>
    </lineage>
</organism>
<comment type="caution">
    <text evidence="3">The sequence shown here is derived from an EMBL/GenBank/DDBJ whole genome shotgun (WGS) entry which is preliminary data.</text>
</comment>
<dbReference type="EMBL" id="JAEHFY010000004">
    <property type="protein sequence ID" value="MBK0382060.1"/>
    <property type="molecule type" value="Genomic_DNA"/>
</dbReference>
<gene>
    <name evidence="3" type="ORF">I5M32_03730</name>
</gene>
<feature type="transmembrane region" description="Helical" evidence="1">
    <location>
        <begin position="328"/>
        <end position="351"/>
    </location>
</feature>
<evidence type="ECO:0000313" key="4">
    <source>
        <dbReference type="Proteomes" id="UP000660024"/>
    </source>
</evidence>
<feature type="domain" description="Acyltransferase 3" evidence="2">
    <location>
        <begin position="12"/>
        <end position="341"/>
    </location>
</feature>
<protein>
    <submittedName>
        <fullName evidence="3">Acyltransferase</fullName>
    </submittedName>
</protein>
<feature type="transmembrane region" description="Helical" evidence="1">
    <location>
        <begin position="163"/>
        <end position="181"/>
    </location>
</feature>
<keyword evidence="4" id="KW-1185">Reference proteome</keyword>
<keyword evidence="3" id="KW-0012">Acyltransferase</keyword>
<feature type="transmembrane region" description="Helical" evidence="1">
    <location>
        <begin position="81"/>
        <end position="100"/>
    </location>
</feature>
<dbReference type="InterPro" id="IPR050879">
    <property type="entry name" value="Acyltransferase_3"/>
</dbReference>
<feature type="transmembrane region" description="Helical" evidence="1">
    <location>
        <begin position="40"/>
        <end position="60"/>
    </location>
</feature>
<dbReference type="PANTHER" id="PTHR23028:SF53">
    <property type="entry name" value="ACYL_TRANSF_3 DOMAIN-CONTAINING PROTEIN"/>
    <property type="match status" value="1"/>
</dbReference>
<keyword evidence="1" id="KW-1133">Transmembrane helix</keyword>